<name>A0A399FUZ4_UNCN2</name>
<dbReference type="Proteomes" id="UP000266287">
    <property type="component" value="Unassembled WGS sequence"/>
</dbReference>
<gene>
    <name evidence="2" type="ORF">B9J77_04370</name>
</gene>
<dbReference type="EMBL" id="NDHY01000010">
    <property type="protein sequence ID" value="RIH99890.1"/>
    <property type="molecule type" value="Genomic_DNA"/>
</dbReference>
<accession>A0A399FUZ4</accession>
<evidence type="ECO:0000259" key="1">
    <source>
        <dbReference type="Pfam" id="PF01553"/>
    </source>
</evidence>
<dbReference type="InterPro" id="IPR002123">
    <property type="entry name" value="Plipid/glycerol_acylTrfase"/>
</dbReference>
<dbReference type="AlphaFoldDB" id="A0A399FUZ4"/>
<protein>
    <recommendedName>
        <fullName evidence="1">Phospholipid/glycerol acyltransferase domain-containing protein</fullName>
    </recommendedName>
</protein>
<feature type="domain" description="Phospholipid/glycerol acyltransferase" evidence="1">
    <location>
        <begin position="1"/>
        <end position="53"/>
    </location>
</feature>
<evidence type="ECO:0000313" key="2">
    <source>
        <dbReference type="EMBL" id="RIH99890.1"/>
    </source>
</evidence>
<dbReference type="SUPFAM" id="SSF69593">
    <property type="entry name" value="Glycerol-3-phosphate (1)-acyltransferase"/>
    <property type="match status" value="1"/>
</dbReference>
<sequence>MAKESFFNVWWLGWFLKITGCLSVNPDKPGIETIKGALLVLKQGGMLGIFPEGDP</sequence>
<reference evidence="2 3" key="1">
    <citation type="submission" date="2018-08" db="EMBL/GenBank/DDBJ databases">
        <title>Draft genome of candidate division NPL-UPA2 bacterium Unc8 that adapted to ultra-basic serpentinizing groundwater.</title>
        <authorList>
            <person name="Ishii S."/>
            <person name="Suzuki S."/>
            <person name="Nealson K.H."/>
        </authorList>
    </citation>
    <scope>NUCLEOTIDE SEQUENCE [LARGE SCALE GENOMIC DNA]</scope>
    <source>
        <strain evidence="2">Unc8</strain>
    </source>
</reference>
<evidence type="ECO:0000313" key="3">
    <source>
        <dbReference type="Proteomes" id="UP000266287"/>
    </source>
</evidence>
<organism evidence="2 3">
    <name type="scientific">candidate division NPL-UPA2 bacterium Unc8</name>
    <dbReference type="NCBI Taxonomy" id="1980939"/>
    <lineage>
        <taxon>Bacteria</taxon>
    </lineage>
</organism>
<dbReference type="Pfam" id="PF01553">
    <property type="entry name" value="Acyltransferase"/>
    <property type="match status" value="1"/>
</dbReference>
<proteinExistence type="predicted"/>
<comment type="caution">
    <text evidence="2">The sequence shown here is derived from an EMBL/GenBank/DDBJ whole genome shotgun (WGS) entry which is preliminary data.</text>
</comment>
<dbReference type="GO" id="GO:0016746">
    <property type="term" value="F:acyltransferase activity"/>
    <property type="evidence" value="ECO:0007669"/>
    <property type="project" value="InterPro"/>
</dbReference>